<dbReference type="CDD" id="cd06533">
    <property type="entry name" value="Glyco_transf_WecG_TagA"/>
    <property type="match status" value="1"/>
</dbReference>
<evidence type="ECO:0000313" key="4">
    <source>
        <dbReference type="Proteomes" id="UP001499954"/>
    </source>
</evidence>
<evidence type="ECO:0000256" key="2">
    <source>
        <dbReference type="ARBA" id="ARBA00022679"/>
    </source>
</evidence>
<keyword evidence="4" id="KW-1185">Reference proteome</keyword>
<evidence type="ECO:0000313" key="3">
    <source>
        <dbReference type="EMBL" id="GAA1956384.1"/>
    </source>
</evidence>
<evidence type="ECO:0008006" key="5">
    <source>
        <dbReference type="Google" id="ProtNLM"/>
    </source>
</evidence>
<comment type="caution">
    <text evidence="3">The sequence shown here is derived from an EMBL/GenBank/DDBJ whole genome shotgun (WGS) entry which is preliminary data.</text>
</comment>
<keyword evidence="1" id="KW-0328">Glycosyltransferase</keyword>
<protein>
    <recommendedName>
        <fullName evidence="5">Glycosyltransferase</fullName>
    </recommendedName>
</protein>
<dbReference type="InterPro" id="IPR004629">
    <property type="entry name" value="WecG_TagA_CpsF"/>
</dbReference>
<dbReference type="PANTHER" id="PTHR34136">
    <property type="match status" value="1"/>
</dbReference>
<dbReference type="Pfam" id="PF03808">
    <property type="entry name" value="Glyco_tran_WecG"/>
    <property type="match status" value="1"/>
</dbReference>
<reference evidence="4" key="1">
    <citation type="journal article" date="2019" name="Int. J. Syst. Evol. Microbiol.">
        <title>The Global Catalogue of Microorganisms (GCM) 10K type strain sequencing project: providing services to taxonomists for standard genome sequencing and annotation.</title>
        <authorList>
            <consortium name="The Broad Institute Genomics Platform"/>
            <consortium name="The Broad Institute Genome Sequencing Center for Infectious Disease"/>
            <person name="Wu L."/>
            <person name="Ma J."/>
        </authorList>
    </citation>
    <scope>NUCLEOTIDE SEQUENCE [LARGE SCALE GENOMIC DNA]</scope>
    <source>
        <strain evidence="4">JCM 13584</strain>
    </source>
</reference>
<keyword evidence="2" id="KW-0808">Transferase</keyword>
<dbReference type="PANTHER" id="PTHR34136:SF1">
    <property type="entry name" value="UDP-N-ACETYL-D-MANNOSAMINURONIC ACID TRANSFERASE"/>
    <property type="match status" value="1"/>
</dbReference>
<sequence length="271" mass="29123">MSGTATQVRLGGVPVDLLDRAGAIETIASRFGVEVGRPLAVASVNLDHVHHFGSTAPDHRALHDGPGAPVEWLNLIDGTPLATAARRITHVEWPRLAGSDLIDALLERAELDHARVGVLGGSADTHSQLERRLAVTHPALSLAGCWAPSRPELADEEACDALADDIAGHEIAVLLVCLGKPRQEVWIERYGRRTGCHVLLAFGAAVDFLAGTVERAPRWVADHGMEWAWRLALEPRRLAHRYLVDGPPAYLAIRRSSRPLDGAASGRRAAG</sequence>
<dbReference type="NCBIfam" id="TIGR00696">
    <property type="entry name" value="wecG_tagA_cpsF"/>
    <property type="match status" value="1"/>
</dbReference>
<accession>A0ABP5C3M7</accession>
<proteinExistence type="predicted"/>
<evidence type="ECO:0000256" key="1">
    <source>
        <dbReference type="ARBA" id="ARBA00022676"/>
    </source>
</evidence>
<organism evidence="3 4">
    <name type="scientific">Agromyces allii</name>
    <dbReference type="NCBI Taxonomy" id="393607"/>
    <lineage>
        <taxon>Bacteria</taxon>
        <taxon>Bacillati</taxon>
        <taxon>Actinomycetota</taxon>
        <taxon>Actinomycetes</taxon>
        <taxon>Micrococcales</taxon>
        <taxon>Microbacteriaceae</taxon>
        <taxon>Agromyces</taxon>
    </lineage>
</organism>
<dbReference type="Proteomes" id="UP001499954">
    <property type="component" value="Unassembled WGS sequence"/>
</dbReference>
<gene>
    <name evidence="3" type="ORF">GCM10009717_23100</name>
</gene>
<name>A0ABP5C3M7_9MICO</name>
<dbReference type="EMBL" id="BAAAMK010000004">
    <property type="protein sequence ID" value="GAA1956384.1"/>
    <property type="molecule type" value="Genomic_DNA"/>
</dbReference>
<dbReference type="RefSeq" id="WP_170298575.1">
    <property type="nucleotide sequence ID" value="NZ_BAAAMK010000004.1"/>
</dbReference>